<reference evidence="1 2" key="1">
    <citation type="submission" date="2018-05" db="EMBL/GenBank/DDBJ databases">
        <title>The genome of Vibrio coralliilyticus phage YC.</title>
        <authorList>
            <person name="Benler S."/>
        </authorList>
    </citation>
    <scope>NUCLEOTIDE SEQUENCE [LARGE SCALE GENOMIC DNA]</scope>
</reference>
<dbReference type="Proteomes" id="UP000260311">
    <property type="component" value="Segment"/>
</dbReference>
<dbReference type="GeneID" id="55608614"/>
<proteinExistence type="predicted"/>
<keyword evidence="2" id="KW-1185">Reference proteome</keyword>
<name>A0A384ZSA6_9CAUD</name>
<dbReference type="RefSeq" id="YP_009838382.1">
    <property type="nucleotide sequence ID" value="NC_048709.1"/>
</dbReference>
<dbReference type="EMBL" id="MH375644">
    <property type="protein sequence ID" value="AXC34536.1"/>
    <property type="molecule type" value="Genomic_DNA"/>
</dbReference>
<evidence type="ECO:0000313" key="1">
    <source>
        <dbReference type="EMBL" id="AXC34536.1"/>
    </source>
</evidence>
<protein>
    <submittedName>
        <fullName evidence="1">Uncharacterized protein</fullName>
    </submittedName>
</protein>
<evidence type="ECO:0000313" key="2">
    <source>
        <dbReference type="Proteomes" id="UP000260311"/>
    </source>
</evidence>
<organism evidence="1 2">
    <name type="scientific">Vibrio phage YC</name>
    <dbReference type="NCBI Taxonomy" id="2267403"/>
    <lineage>
        <taxon>Viruses</taxon>
        <taxon>Duplodnaviria</taxon>
        <taxon>Heunggongvirae</taxon>
        <taxon>Uroviricota</taxon>
        <taxon>Caudoviricetes</taxon>
        <taxon>Pantevenvirales</taxon>
        <taxon>Ackermannviridae</taxon>
        <taxon>Campanilevirus</taxon>
        <taxon>Campanilevirus YC</taxon>
    </lineage>
</organism>
<dbReference type="KEGG" id="vg:55608614"/>
<sequence length="97" mass="10727">MANLNHPTKKCRHGSYSTLLKDENGNVRKDRRGNALLSETSIRGNSAMRFGCIDRQITSRVGAGKILLFLARGANIKTAGLYEQFGPVDHLANKHTF</sequence>
<accession>A0A384ZSA6</accession>